<dbReference type="InterPro" id="IPR012951">
    <property type="entry name" value="BBE"/>
</dbReference>
<dbReference type="Pfam" id="PF08031">
    <property type="entry name" value="BBE"/>
    <property type="match status" value="1"/>
</dbReference>
<dbReference type="InterPro" id="IPR016169">
    <property type="entry name" value="FAD-bd_PCMH_sub2"/>
</dbReference>
<dbReference type="GO" id="GO:0071949">
    <property type="term" value="F:FAD binding"/>
    <property type="evidence" value="ECO:0007669"/>
    <property type="project" value="InterPro"/>
</dbReference>
<comment type="cofactor">
    <cofactor evidence="1">
        <name>FAD</name>
        <dbReference type="ChEBI" id="CHEBI:57692"/>
    </cofactor>
</comment>
<keyword evidence="9" id="KW-1185">Reference proteome</keyword>
<keyword evidence="5" id="KW-0560">Oxidoreductase</keyword>
<dbReference type="PANTHER" id="PTHR42973">
    <property type="entry name" value="BINDING OXIDOREDUCTASE, PUTATIVE (AFU_ORTHOLOGUE AFUA_1G17690)-RELATED"/>
    <property type="match status" value="1"/>
</dbReference>
<name>A0AA89BML0_PINIB</name>
<dbReference type="GO" id="GO:0016491">
    <property type="term" value="F:oxidoreductase activity"/>
    <property type="evidence" value="ECO:0007669"/>
    <property type="project" value="UniProtKB-KW"/>
</dbReference>
<evidence type="ECO:0000256" key="2">
    <source>
        <dbReference type="ARBA" id="ARBA00005466"/>
    </source>
</evidence>
<feature type="domain" description="FAD-binding PCMH-type" evidence="7">
    <location>
        <begin position="68"/>
        <end position="258"/>
    </location>
</feature>
<evidence type="ECO:0000256" key="1">
    <source>
        <dbReference type="ARBA" id="ARBA00001974"/>
    </source>
</evidence>
<feature type="signal peptide" evidence="6">
    <location>
        <begin position="1"/>
        <end position="19"/>
    </location>
</feature>
<protein>
    <recommendedName>
        <fullName evidence="7">FAD-binding PCMH-type domain-containing protein</fullName>
    </recommendedName>
</protein>
<dbReference type="Pfam" id="PF01565">
    <property type="entry name" value="FAD_binding_4"/>
    <property type="match status" value="1"/>
</dbReference>
<organism evidence="8 9">
    <name type="scientific">Pinctada imbricata</name>
    <name type="common">Atlantic pearl-oyster</name>
    <name type="synonym">Pinctada martensii</name>
    <dbReference type="NCBI Taxonomy" id="66713"/>
    <lineage>
        <taxon>Eukaryota</taxon>
        <taxon>Metazoa</taxon>
        <taxon>Spiralia</taxon>
        <taxon>Lophotrochozoa</taxon>
        <taxon>Mollusca</taxon>
        <taxon>Bivalvia</taxon>
        <taxon>Autobranchia</taxon>
        <taxon>Pteriomorphia</taxon>
        <taxon>Pterioida</taxon>
        <taxon>Pterioidea</taxon>
        <taxon>Pteriidae</taxon>
        <taxon>Pinctada</taxon>
    </lineage>
</organism>
<reference evidence="8" key="1">
    <citation type="submission" date="2019-08" db="EMBL/GenBank/DDBJ databases">
        <title>The improved chromosome-level genome for the pearl oyster Pinctada fucata martensii using PacBio sequencing and Hi-C.</title>
        <authorList>
            <person name="Zheng Z."/>
        </authorList>
    </citation>
    <scope>NUCLEOTIDE SEQUENCE</scope>
    <source>
        <strain evidence="8">ZZ-2019</strain>
        <tissue evidence="8">Adductor muscle</tissue>
    </source>
</reference>
<evidence type="ECO:0000256" key="3">
    <source>
        <dbReference type="ARBA" id="ARBA00022630"/>
    </source>
</evidence>
<accession>A0AA89BML0</accession>
<dbReference type="PANTHER" id="PTHR42973:SF39">
    <property type="entry name" value="FAD-BINDING PCMH-TYPE DOMAIN-CONTAINING PROTEIN"/>
    <property type="match status" value="1"/>
</dbReference>
<dbReference type="PROSITE" id="PS00862">
    <property type="entry name" value="OX2_COVAL_FAD"/>
    <property type="match status" value="1"/>
</dbReference>
<feature type="chain" id="PRO_5041704112" description="FAD-binding PCMH-type domain-containing protein" evidence="6">
    <location>
        <begin position="20"/>
        <end position="545"/>
    </location>
</feature>
<dbReference type="PROSITE" id="PS51387">
    <property type="entry name" value="FAD_PCMH"/>
    <property type="match status" value="1"/>
</dbReference>
<gene>
    <name evidence="8" type="ORF">FSP39_018432</name>
</gene>
<dbReference type="InterPro" id="IPR016166">
    <property type="entry name" value="FAD-bd_PCMH"/>
</dbReference>
<comment type="caution">
    <text evidence="8">The sequence shown here is derived from an EMBL/GenBank/DDBJ whole genome shotgun (WGS) entry which is preliminary data.</text>
</comment>
<dbReference type="Gene3D" id="3.30.465.10">
    <property type="match status" value="2"/>
</dbReference>
<dbReference type="EMBL" id="VSWD01000011">
    <property type="protein sequence ID" value="KAK3088377.1"/>
    <property type="molecule type" value="Genomic_DNA"/>
</dbReference>
<dbReference type="AlphaFoldDB" id="A0AA89BML0"/>
<evidence type="ECO:0000313" key="9">
    <source>
        <dbReference type="Proteomes" id="UP001186944"/>
    </source>
</evidence>
<dbReference type="InterPro" id="IPR006094">
    <property type="entry name" value="Oxid_FAD_bind_N"/>
</dbReference>
<evidence type="ECO:0000256" key="5">
    <source>
        <dbReference type="ARBA" id="ARBA00023002"/>
    </source>
</evidence>
<dbReference type="InterPro" id="IPR006093">
    <property type="entry name" value="Oxy_OxRdtase_FAD_BS"/>
</dbReference>
<evidence type="ECO:0000256" key="4">
    <source>
        <dbReference type="ARBA" id="ARBA00022827"/>
    </source>
</evidence>
<dbReference type="InterPro" id="IPR036318">
    <property type="entry name" value="FAD-bd_PCMH-like_sf"/>
</dbReference>
<keyword evidence="3" id="KW-0285">Flavoprotein</keyword>
<evidence type="ECO:0000256" key="6">
    <source>
        <dbReference type="SAM" id="SignalP"/>
    </source>
</evidence>
<keyword evidence="4" id="KW-0274">FAD</keyword>
<dbReference type="Proteomes" id="UP001186944">
    <property type="component" value="Unassembled WGS sequence"/>
</dbReference>
<dbReference type="InterPro" id="IPR050416">
    <property type="entry name" value="FAD-linked_Oxidoreductase"/>
</dbReference>
<dbReference type="SUPFAM" id="SSF56176">
    <property type="entry name" value="FAD-binding/transporter-associated domain-like"/>
    <property type="match status" value="1"/>
</dbReference>
<comment type="similarity">
    <text evidence="2">Belongs to the oxygen-dependent FAD-linked oxidoreductase family.</text>
</comment>
<proteinExistence type="inferred from homology"/>
<evidence type="ECO:0000259" key="7">
    <source>
        <dbReference type="PROSITE" id="PS51387"/>
    </source>
</evidence>
<sequence>MGWLTRALVTACILVIVHGVVPRHCHVDEPCFPSNNELYQFSRTLDGGVLFPSDQLYSKIIVLHNVVYTKFPIAVAVALTTEDVQKSVLFARKHNLLVSVMSSGHDYNARSTAHESLMIYLGSMNKTKVTLSSTRNPAGEMTCESGNTWLKVYSELTQYGRVIIGGSAHTVAMGGYTLGGGHSPMSRMFGMAVDNLLEVEMVTANGSIIRADEQGTTWVNDDGTTRRTTDADIFWALRGGGGGTFGIVTKFTYKLHYAAKGLVTFICIYPILLANKTNIGYDVLGHIGNLIPGLPKEWGGYMGVAYNHDTTADTYGTISLFLNHYGTWDSPSRSYVDQFANYKPELQTYCQMKNVSTFIDYEVTARDPPIYSTALLNVLMQNDSFTKDWVKFMIDKVLYDHPIQESSISWTGTLLGGKMQDVGIHDTSVHPGWRSSYMSLSGGVGWNPGNGISWDKAVDEAKALGDEQIKFGYGMYPNESGPNVTNWHDNFWGSNYKRLLEIKRKWDPDRFFYCSQCVGSDDDQPAHVPTHGHIGIGLGGLGPLG</sequence>
<keyword evidence="6" id="KW-0732">Signal</keyword>
<evidence type="ECO:0000313" key="8">
    <source>
        <dbReference type="EMBL" id="KAK3088377.1"/>
    </source>
</evidence>